<gene>
    <name evidence="2" type="ORF">I7278_00770</name>
</gene>
<dbReference type="RefSeq" id="WP_025818814.1">
    <property type="nucleotide sequence ID" value="NZ_JAAKZQ010000026.1"/>
</dbReference>
<feature type="domain" description="IraD/Gp25-like" evidence="1">
    <location>
        <begin position="16"/>
        <end position="102"/>
    </location>
</feature>
<reference evidence="2" key="1">
    <citation type="journal article" date="2018" name="Genome Biol.">
        <title>SKESA: strategic k-mer extension for scrupulous assemblies.</title>
        <authorList>
            <person name="Souvorov A."/>
            <person name="Agarwala R."/>
            <person name="Lipman D.J."/>
        </authorList>
    </citation>
    <scope>NUCLEOTIDE SEQUENCE</scope>
    <source>
        <strain evidence="2">1930</strain>
    </source>
</reference>
<dbReference type="Proteomes" id="UP000856022">
    <property type="component" value="Unassembled WGS sequence"/>
</dbReference>
<proteinExistence type="predicted"/>
<dbReference type="Gene3D" id="3.10.450.40">
    <property type="match status" value="1"/>
</dbReference>
<evidence type="ECO:0000259" key="1">
    <source>
        <dbReference type="Pfam" id="PF04965"/>
    </source>
</evidence>
<dbReference type="EMBL" id="DACQKT010000001">
    <property type="protein sequence ID" value="HAS6675335.1"/>
    <property type="molecule type" value="Genomic_DNA"/>
</dbReference>
<evidence type="ECO:0000313" key="2">
    <source>
        <dbReference type="EMBL" id="HAS6675335.1"/>
    </source>
</evidence>
<protein>
    <recommendedName>
        <fullName evidence="1">IraD/Gp25-like domain-containing protein</fullName>
    </recommendedName>
</protein>
<organism evidence="2">
    <name type="scientific">Vibrio parahaemolyticus</name>
    <dbReference type="NCBI Taxonomy" id="670"/>
    <lineage>
        <taxon>Bacteria</taxon>
        <taxon>Pseudomonadati</taxon>
        <taxon>Pseudomonadota</taxon>
        <taxon>Gammaproteobacteria</taxon>
        <taxon>Vibrionales</taxon>
        <taxon>Vibrionaceae</taxon>
        <taxon>Vibrio</taxon>
    </lineage>
</organism>
<dbReference type="InterPro" id="IPR007048">
    <property type="entry name" value="IraD/Gp25-like"/>
</dbReference>
<comment type="caution">
    <text evidence="2">The sequence shown here is derived from an EMBL/GenBank/DDBJ whole genome shotgun (WGS) entry which is preliminary data.</text>
</comment>
<sequence>MIYSLKLGGEGRNATLIDDIKQSLYMIIYTSKMERVYLPDYAADALSYLDKPMWFMSKLQVAIAESVAKYEPRITLDSVKIVSVEPTKGLIRLGLSCTINETGVREYFELSNQL</sequence>
<dbReference type="Pfam" id="PF04965">
    <property type="entry name" value="GPW_gp25"/>
    <property type="match status" value="1"/>
</dbReference>
<reference evidence="2" key="2">
    <citation type="submission" date="2019-12" db="EMBL/GenBank/DDBJ databases">
        <authorList>
            <consortium name="NCBI Pathogen Detection Project"/>
        </authorList>
    </citation>
    <scope>NUCLEOTIDE SEQUENCE</scope>
    <source>
        <strain evidence="2">1930</strain>
    </source>
</reference>
<name>A0A8H9MQ54_VIBPH</name>
<accession>A0A8H9MQ54</accession>
<dbReference type="AlphaFoldDB" id="A0A8H9MQ54"/>
<dbReference type="SUPFAM" id="SSF160719">
    <property type="entry name" value="gpW/gp25-like"/>
    <property type="match status" value="1"/>
</dbReference>